<name>B9Z8X6_9NEIS</name>
<proteinExistence type="predicted"/>
<comment type="caution">
    <text evidence="1">The sequence shown here is derived from an EMBL/GenBank/DDBJ whole genome shotgun (WGS) entry which is preliminary data.</text>
</comment>
<evidence type="ECO:0000313" key="1">
    <source>
        <dbReference type="EMBL" id="EEG06795.1"/>
    </source>
</evidence>
<evidence type="ECO:0000313" key="2">
    <source>
        <dbReference type="Proteomes" id="UP000003165"/>
    </source>
</evidence>
<organism evidence="1 2">
    <name type="scientific">Pseudogulbenkiania ferrooxidans 2002</name>
    <dbReference type="NCBI Taxonomy" id="279714"/>
    <lineage>
        <taxon>Bacteria</taxon>
        <taxon>Pseudomonadati</taxon>
        <taxon>Pseudomonadota</taxon>
        <taxon>Betaproteobacteria</taxon>
        <taxon>Neisseriales</taxon>
        <taxon>Chromobacteriaceae</taxon>
        <taxon>Pseudogulbenkiania</taxon>
    </lineage>
</organism>
<accession>B9Z8X6</accession>
<dbReference type="AlphaFoldDB" id="B9Z8X6"/>
<reference evidence="1 2" key="1">
    <citation type="submission" date="2009-02" db="EMBL/GenBank/DDBJ databases">
        <title>Sequencing of the draft genome and assembly of Lutiella nitroferrum 2002.</title>
        <authorList>
            <consortium name="US DOE Joint Genome Institute (JGI-PGF)"/>
            <person name="Lucas S."/>
            <person name="Copeland A."/>
            <person name="Lapidus A."/>
            <person name="Glavina del Rio T."/>
            <person name="Tice H."/>
            <person name="Bruce D."/>
            <person name="Goodwin L."/>
            <person name="Pitluck S."/>
            <person name="Larimer F."/>
            <person name="Land M.L."/>
            <person name="Hauser L."/>
            <person name="Coates J.D."/>
        </authorList>
    </citation>
    <scope>NUCLEOTIDE SEQUENCE [LARGE SCALE GENOMIC DNA]</scope>
    <source>
        <strain evidence="1 2">2002</strain>
    </source>
</reference>
<protein>
    <submittedName>
        <fullName evidence="1">Uncharacterized protein</fullName>
    </submittedName>
</protein>
<gene>
    <name evidence="1" type="ORF">FuraDRAFT_3813</name>
</gene>
<dbReference type="EMBL" id="ACIS01000015">
    <property type="protein sequence ID" value="EEG06795.1"/>
    <property type="molecule type" value="Genomic_DNA"/>
</dbReference>
<dbReference type="Proteomes" id="UP000003165">
    <property type="component" value="Unassembled WGS sequence"/>
</dbReference>
<sequence length="38" mass="3771">MSSQNASVEKVASYDDPILAVQMETAAQGGGGQDGSNG</sequence>
<keyword evidence="2" id="KW-1185">Reference proteome</keyword>